<dbReference type="RefSeq" id="XP_029225905.1">
    <property type="nucleotide sequence ID" value="XM_029373962.1"/>
</dbReference>
<sequence length="110" mass="11283">MYRAPAAGLTRRGRKSEAPAGRHRKCTGAKSSTGDGARAERRRLLPAERKPMSPPVRVAGAGAQFLRVGGFSAPRSASPPLPSLPHCLGGSRTAPISLAAAAAATGGGWW</sequence>
<dbReference type="AlphaFoldDB" id="A0A422NTH1"/>
<dbReference type="EMBL" id="MKKU01000528">
    <property type="protein sequence ID" value="RNF08763.1"/>
    <property type="molecule type" value="Genomic_DNA"/>
</dbReference>
<keyword evidence="3" id="KW-1185">Reference proteome</keyword>
<name>A0A422NTH1_9TRYP</name>
<gene>
    <name evidence="2" type="ORF">Tco025E_07095</name>
</gene>
<protein>
    <submittedName>
        <fullName evidence="2">Uncharacterized protein</fullName>
    </submittedName>
</protein>
<accession>A0A422NTH1</accession>
<feature type="region of interest" description="Disordered" evidence="1">
    <location>
        <begin position="1"/>
        <end position="56"/>
    </location>
</feature>
<feature type="compositionally biased region" description="Basic and acidic residues" evidence="1">
    <location>
        <begin position="37"/>
        <end position="51"/>
    </location>
</feature>
<evidence type="ECO:0000313" key="3">
    <source>
        <dbReference type="Proteomes" id="UP000284403"/>
    </source>
</evidence>
<organism evidence="2 3">
    <name type="scientific">Trypanosoma conorhini</name>
    <dbReference type="NCBI Taxonomy" id="83891"/>
    <lineage>
        <taxon>Eukaryota</taxon>
        <taxon>Discoba</taxon>
        <taxon>Euglenozoa</taxon>
        <taxon>Kinetoplastea</taxon>
        <taxon>Metakinetoplastina</taxon>
        <taxon>Trypanosomatida</taxon>
        <taxon>Trypanosomatidae</taxon>
        <taxon>Trypanosoma</taxon>
    </lineage>
</organism>
<evidence type="ECO:0000256" key="1">
    <source>
        <dbReference type="SAM" id="MobiDB-lite"/>
    </source>
</evidence>
<dbReference type="GeneID" id="40320706"/>
<reference evidence="2 3" key="1">
    <citation type="journal article" date="2018" name="BMC Genomics">
        <title>Genomic comparison of Trypanosoma conorhini and Trypanosoma rangeli to Trypanosoma cruzi strains of high and low virulence.</title>
        <authorList>
            <person name="Bradwell K.R."/>
            <person name="Koparde V.N."/>
            <person name="Matveyev A.V."/>
            <person name="Serrano M.G."/>
            <person name="Alves J.M."/>
            <person name="Parikh H."/>
            <person name="Huang B."/>
            <person name="Lee V."/>
            <person name="Espinosa-Alvarez O."/>
            <person name="Ortiz P.A."/>
            <person name="Costa-Martins A.G."/>
            <person name="Teixeira M.M."/>
            <person name="Buck G.A."/>
        </authorList>
    </citation>
    <scope>NUCLEOTIDE SEQUENCE [LARGE SCALE GENOMIC DNA]</scope>
    <source>
        <strain evidence="2 3">025E</strain>
    </source>
</reference>
<dbReference type="Proteomes" id="UP000284403">
    <property type="component" value="Unassembled WGS sequence"/>
</dbReference>
<proteinExistence type="predicted"/>
<evidence type="ECO:0000313" key="2">
    <source>
        <dbReference type="EMBL" id="RNF08763.1"/>
    </source>
</evidence>
<comment type="caution">
    <text evidence="2">The sequence shown here is derived from an EMBL/GenBank/DDBJ whole genome shotgun (WGS) entry which is preliminary data.</text>
</comment>